<accession>A0AAW1BE95</accession>
<evidence type="ECO:0000313" key="3">
    <source>
        <dbReference type="EMBL" id="KAK9400546.1"/>
    </source>
</evidence>
<feature type="compositionally biased region" description="Low complexity" evidence="1">
    <location>
        <begin position="511"/>
        <end position="521"/>
    </location>
</feature>
<dbReference type="Pfam" id="PF05022">
    <property type="entry name" value="SRP40_C"/>
    <property type="match status" value="1"/>
</dbReference>
<sequence length="701" mass="75379">MKQKRASGATTPLLPAGKMASGRAVPSDLFPLVLGFLRENHFDKAARAFGKAAGVTEQDPSAASLLDIFNYWLKSPIAKKQRALTNESPAKKTKKESLSRYESSSENEIPPVKKQAAKSVTKLPVSLKATPGSSESSSTDTSDSTDSEQERKNQAKKGIVLQSTVQKTKPQKTSKSSDSSSSEDETPKQQLPKSERAPKVTKLASTSAKPTKLMSRTTNGKAESSSSSSSDETSSEDSSSEENQPVKGKLKKLPQRKNNTAQPLPVKNKPVKKSSSESSSSDDDDDSEHEKLAPKPKRGEYSAVPPPLAIEATKGKAHPTKKTSKKKGEDSKKKEQAKKPSTEGSVVKKASASKSLPVHIQKGHNSSESDSDSSSEEEEKKVLVKCSAKAISANGAAKSVPSKKASSSSDSSDSDSSDSVPEKCAVKTSIKKGKKPPAVPAKKVESIVQDKTVHKKKGTKAVKTAPKSSTPVSKPRSSESSSSSSEEETQPTQKAASKLSGPSSLVNSKQSPTESRTSSESSSDEQFKISERRERKREQNNCKAAKKALKPSANLVGKTPASTTSTSEALNTANSSSSDEEATKEAGLSPKKRKRKNEQELETPDSKKMKARSPHTFPKSKQQSSPFRRIRSEEIEIDMRVANNSFDAKKGAMGDWGEKANDVLRFTKGKSFRHEKTKKKRGSYCGGTISTQINSIKFESD</sequence>
<dbReference type="PANTHER" id="PTHR23216">
    <property type="entry name" value="NUCLEOLAR AND COILED-BODY PHOSPHOPROTEIN 1"/>
    <property type="match status" value="1"/>
</dbReference>
<name>A0AAW1BE95_CROAD</name>
<dbReference type="InterPro" id="IPR007718">
    <property type="entry name" value="Srp40_C"/>
</dbReference>
<feature type="compositionally biased region" description="Basic and acidic residues" evidence="1">
    <location>
        <begin position="525"/>
        <end position="540"/>
    </location>
</feature>
<feature type="compositionally biased region" description="Polar residues" evidence="1">
    <location>
        <begin position="560"/>
        <end position="577"/>
    </location>
</feature>
<dbReference type="InterPro" id="IPR006594">
    <property type="entry name" value="LisH"/>
</dbReference>
<dbReference type="GO" id="GO:0005730">
    <property type="term" value="C:nucleolus"/>
    <property type="evidence" value="ECO:0007669"/>
    <property type="project" value="InterPro"/>
</dbReference>
<evidence type="ECO:0000259" key="2">
    <source>
        <dbReference type="Pfam" id="PF05022"/>
    </source>
</evidence>
<feature type="compositionally biased region" description="Basic and acidic residues" evidence="1">
    <location>
        <begin position="326"/>
        <end position="341"/>
    </location>
</feature>
<feature type="compositionally biased region" description="Basic residues" evidence="1">
    <location>
        <begin position="315"/>
        <end position="325"/>
    </location>
</feature>
<reference evidence="3 4" key="1">
    <citation type="journal article" date="2024" name="Proc. Natl. Acad. Sci. U.S.A.">
        <title>The genetic regulatory architecture and epigenomic basis for age-related changes in rattlesnake venom.</title>
        <authorList>
            <person name="Hogan M.P."/>
            <person name="Holding M.L."/>
            <person name="Nystrom G.S."/>
            <person name="Colston T.J."/>
            <person name="Bartlett D.A."/>
            <person name="Mason A.J."/>
            <person name="Ellsworth S.A."/>
            <person name="Rautsaw R.M."/>
            <person name="Lawrence K.C."/>
            <person name="Strickland J.L."/>
            <person name="He B."/>
            <person name="Fraser P."/>
            <person name="Margres M.J."/>
            <person name="Gilbert D.M."/>
            <person name="Gibbs H.L."/>
            <person name="Parkinson C.L."/>
            <person name="Rokyta D.R."/>
        </authorList>
    </citation>
    <scope>NUCLEOTIDE SEQUENCE [LARGE SCALE GENOMIC DNA]</scope>
    <source>
        <strain evidence="3">DRR0105</strain>
    </source>
</reference>
<feature type="region of interest" description="Disordered" evidence="1">
    <location>
        <begin position="81"/>
        <end position="633"/>
    </location>
</feature>
<feature type="compositionally biased region" description="Polar residues" evidence="1">
    <location>
        <begin position="203"/>
        <end position="222"/>
    </location>
</feature>
<dbReference type="EMBL" id="JAOTOJ010000005">
    <property type="protein sequence ID" value="KAK9400546.1"/>
    <property type="molecule type" value="Genomic_DNA"/>
</dbReference>
<evidence type="ECO:0000256" key="1">
    <source>
        <dbReference type="SAM" id="MobiDB-lite"/>
    </source>
</evidence>
<dbReference type="AlphaFoldDB" id="A0AAW1BE95"/>
<feature type="compositionally biased region" description="Low complexity" evidence="1">
    <location>
        <begin position="133"/>
        <end position="144"/>
    </location>
</feature>
<organism evidence="3 4">
    <name type="scientific">Crotalus adamanteus</name>
    <name type="common">Eastern diamondback rattlesnake</name>
    <dbReference type="NCBI Taxonomy" id="8729"/>
    <lineage>
        <taxon>Eukaryota</taxon>
        <taxon>Metazoa</taxon>
        <taxon>Chordata</taxon>
        <taxon>Craniata</taxon>
        <taxon>Vertebrata</taxon>
        <taxon>Euteleostomi</taxon>
        <taxon>Lepidosauria</taxon>
        <taxon>Squamata</taxon>
        <taxon>Bifurcata</taxon>
        <taxon>Unidentata</taxon>
        <taxon>Episquamata</taxon>
        <taxon>Toxicofera</taxon>
        <taxon>Serpentes</taxon>
        <taxon>Colubroidea</taxon>
        <taxon>Viperidae</taxon>
        <taxon>Crotalinae</taxon>
        <taxon>Crotalus</taxon>
    </lineage>
</organism>
<feature type="compositionally biased region" description="Low complexity" evidence="1">
    <location>
        <begin position="163"/>
        <end position="180"/>
    </location>
</feature>
<protein>
    <submittedName>
        <fullName evidence="3">Nucleolar and coiled-body phosphoprotein 1</fullName>
    </submittedName>
</protein>
<dbReference type="PROSITE" id="PS50896">
    <property type="entry name" value="LISH"/>
    <property type="match status" value="1"/>
</dbReference>
<dbReference type="InterPro" id="IPR039191">
    <property type="entry name" value="Nopp140-like"/>
</dbReference>
<feature type="domain" description="Srp40 C-terminal" evidence="2">
    <location>
        <begin position="626"/>
        <end position="698"/>
    </location>
</feature>
<dbReference type="PANTHER" id="PTHR23216:SF1">
    <property type="entry name" value="NUCLEOLAR AND COILED-BODY PHOSPHOPROTEIN 1"/>
    <property type="match status" value="1"/>
</dbReference>
<gene>
    <name evidence="3" type="ORF">NXF25_011260</name>
</gene>
<feature type="compositionally biased region" description="Polar residues" evidence="1">
    <location>
        <begin position="490"/>
        <end position="510"/>
    </location>
</feature>
<feature type="region of interest" description="Disordered" evidence="1">
    <location>
        <begin position="1"/>
        <end position="22"/>
    </location>
</feature>
<dbReference type="Proteomes" id="UP001474421">
    <property type="component" value="Unassembled WGS sequence"/>
</dbReference>
<evidence type="ECO:0000313" key="4">
    <source>
        <dbReference type="Proteomes" id="UP001474421"/>
    </source>
</evidence>
<feature type="compositionally biased region" description="Basic and acidic residues" evidence="1">
    <location>
        <begin position="288"/>
        <end position="300"/>
    </location>
</feature>
<dbReference type="GO" id="GO:0005654">
    <property type="term" value="C:nucleoplasm"/>
    <property type="evidence" value="ECO:0007669"/>
    <property type="project" value="TreeGrafter"/>
</dbReference>
<keyword evidence="4" id="KW-1185">Reference proteome</keyword>
<feature type="compositionally biased region" description="Low complexity" evidence="1">
    <location>
        <begin position="223"/>
        <end position="232"/>
    </location>
</feature>
<feature type="compositionally biased region" description="Low complexity" evidence="1">
    <location>
        <begin position="345"/>
        <end position="355"/>
    </location>
</feature>
<comment type="caution">
    <text evidence="3">The sequence shown here is derived from an EMBL/GenBank/DDBJ whole genome shotgun (WGS) entry which is preliminary data.</text>
</comment>
<proteinExistence type="predicted"/>